<dbReference type="GeneTree" id="ENSGT00440000038159"/>
<evidence type="ECO:0000256" key="2">
    <source>
        <dbReference type="SAM" id="MobiDB-lite"/>
    </source>
</evidence>
<organism evidence="4 5">
    <name type="scientific">Xiphophorus couchianus</name>
    <name type="common">Monterrey platyfish</name>
    <dbReference type="NCBI Taxonomy" id="32473"/>
    <lineage>
        <taxon>Eukaryota</taxon>
        <taxon>Metazoa</taxon>
        <taxon>Chordata</taxon>
        <taxon>Craniata</taxon>
        <taxon>Vertebrata</taxon>
        <taxon>Euteleostomi</taxon>
        <taxon>Actinopterygii</taxon>
        <taxon>Neopterygii</taxon>
        <taxon>Teleostei</taxon>
        <taxon>Neoteleostei</taxon>
        <taxon>Acanthomorphata</taxon>
        <taxon>Ovalentaria</taxon>
        <taxon>Atherinomorphae</taxon>
        <taxon>Cyprinodontiformes</taxon>
        <taxon>Poeciliidae</taxon>
        <taxon>Poeciliinae</taxon>
        <taxon>Xiphophorus</taxon>
    </lineage>
</organism>
<dbReference type="Pfam" id="PF06747">
    <property type="entry name" value="CHCH"/>
    <property type="match status" value="1"/>
</dbReference>
<dbReference type="PANTHER" id="PTHR13523:SF3">
    <property type="entry name" value="COILED-COIL-HELIX-COILED-COIL-HELIX DOMAIN-CONTAINING PROTEIN 2-RELATED"/>
    <property type="match status" value="1"/>
</dbReference>
<reference evidence="4" key="1">
    <citation type="submission" date="2025-08" db="UniProtKB">
        <authorList>
            <consortium name="Ensembl"/>
        </authorList>
    </citation>
    <scope>IDENTIFICATION</scope>
</reference>
<evidence type="ECO:0000313" key="4">
    <source>
        <dbReference type="Ensembl" id="ENSXCOP00000016912.1"/>
    </source>
</evidence>
<accession>A0A3B5M0H7</accession>
<evidence type="ECO:0000313" key="5">
    <source>
        <dbReference type="Proteomes" id="UP000261380"/>
    </source>
</evidence>
<dbReference type="InterPro" id="IPR055304">
    <property type="entry name" value="CHCHD2/10-like"/>
</dbReference>
<dbReference type="AlphaFoldDB" id="A0A3B5M0H7"/>
<keyword evidence="1" id="KW-1015">Disulfide bond</keyword>
<gene>
    <name evidence="4" type="primary">CHCHD2</name>
</gene>
<dbReference type="GO" id="GO:0005739">
    <property type="term" value="C:mitochondrion"/>
    <property type="evidence" value="ECO:0007669"/>
    <property type="project" value="TreeGrafter"/>
</dbReference>
<feature type="domain" description="CHCH" evidence="3">
    <location>
        <begin position="104"/>
        <end position="136"/>
    </location>
</feature>
<feature type="region of interest" description="Disordered" evidence="2">
    <location>
        <begin position="73"/>
        <end position="100"/>
    </location>
</feature>
<dbReference type="GO" id="GO:0007005">
    <property type="term" value="P:mitochondrion organization"/>
    <property type="evidence" value="ECO:0007669"/>
    <property type="project" value="InterPro"/>
</dbReference>
<reference evidence="4" key="2">
    <citation type="submission" date="2025-09" db="UniProtKB">
        <authorList>
            <consortium name="Ensembl"/>
        </authorList>
    </citation>
    <scope>IDENTIFICATION</scope>
</reference>
<dbReference type="GO" id="GO:0005634">
    <property type="term" value="C:nucleus"/>
    <property type="evidence" value="ECO:0007669"/>
    <property type="project" value="TreeGrafter"/>
</dbReference>
<feature type="region of interest" description="Disordered" evidence="2">
    <location>
        <begin position="1"/>
        <end position="46"/>
    </location>
</feature>
<keyword evidence="5" id="KW-1185">Reference proteome</keyword>
<dbReference type="GO" id="GO:0043565">
    <property type="term" value="F:sequence-specific DNA binding"/>
    <property type="evidence" value="ECO:0007669"/>
    <property type="project" value="TreeGrafter"/>
</dbReference>
<name>A0A3B5M0H7_9TELE</name>
<protein>
    <submittedName>
        <fullName evidence="4">Coiled-coil-helix-coiled-coil-helix domain containing 2</fullName>
    </submittedName>
</protein>
<dbReference type="Ensembl" id="ENSXCOT00000017131.1">
    <property type="protein sequence ID" value="ENSXCOP00000016912.1"/>
    <property type="gene ID" value="ENSXCOG00000012755.1"/>
</dbReference>
<sequence>MPRGSRSRPARMSPPASRAPPSPPPMASAPSHAPVPMQAAPAAAPRQPGMFAQMASTAAGVAVGSAVGHTIGHAMTGAFSGGRSEAASPDPYQQQAGQQQQEVCSYELKQFLECAQNQSDLKLCEGFSEVLKQCRSHGVPLEQLKEKTERRGE</sequence>
<dbReference type="Proteomes" id="UP000261380">
    <property type="component" value="Unplaced"/>
</dbReference>
<feature type="compositionally biased region" description="Low complexity" evidence="2">
    <location>
        <begin position="28"/>
        <end position="46"/>
    </location>
</feature>
<evidence type="ECO:0000256" key="1">
    <source>
        <dbReference type="ARBA" id="ARBA00023157"/>
    </source>
</evidence>
<dbReference type="InterPro" id="IPR010625">
    <property type="entry name" value="CHCH"/>
</dbReference>
<evidence type="ECO:0000259" key="3">
    <source>
        <dbReference type="Pfam" id="PF06747"/>
    </source>
</evidence>
<proteinExistence type="predicted"/>
<feature type="compositionally biased region" description="Pro residues" evidence="2">
    <location>
        <begin position="17"/>
        <end position="27"/>
    </location>
</feature>
<dbReference type="GO" id="GO:0045944">
    <property type="term" value="P:positive regulation of transcription by RNA polymerase II"/>
    <property type="evidence" value="ECO:0007669"/>
    <property type="project" value="TreeGrafter"/>
</dbReference>
<dbReference type="PANTHER" id="PTHR13523">
    <property type="entry name" value="COILED-COIL-HELIX-COILED-COIL-HELIX DOMAIN CONTAINING 2/NUR77"/>
    <property type="match status" value="1"/>
</dbReference>
<dbReference type="STRING" id="32473.ENSXCOP00000016912"/>